<protein>
    <submittedName>
        <fullName evidence="2">Type IX secretion system membrane protein PorP/SprF</fullName>
    </submittedName>
</protein>
<feature type="signal peptide" evidence="1">
    <location>
        <begin position="1"/>
        <end position="20"/>
    </location>
</feature>
<dbReference type="NCBIfam" id="TIGR03519">
    <property type="entry name" value="T9SS_PorP_fam"/>
    <property type="match status" value="1"/>
</dbReference>
<evidence type="ECO:0000313" key="2">
    <source>
        <dbReference type="EMBL" id="GAA0876767.1"/>
    </source>
</evidence>
<dbReference type="PROSITE" id="PS51257">
    <property type="entry name" value="PROKAR_LIPOPROTEIN"/>
    <property type="match status" value="1"/>
</dbReference>
<dbReference type="RefSeq" id="WP_343790289.1">
    <property type="nucleotide sequence ID" value="NZ_BAAAFH010000022.1"/>
</dbReference>
<comment type="caution">
    <text evidence="2">The sequence shown here is derived from an EMBL/GenBank/DDBJ whole genome shotgun (WGS) entry which is preliminary data.</text>
</comment>
<reference evidence="2 3" key="1">
    <citation type="journal article" date="2019" name="Int. J. Syst. Evol. Microbiol.">
        <title>The Global Catalogue of Microorganisms (GCM) 10K type strain sequencing project: providing services to taxonomists for standard genome sequencing and annotation.</title>
        <authorList>
            <consortium name="The Broad Institute Genomics Platform"/>
            <consortium name="The Broad Institute Genome Sequencing Center for Infectious Disease"/>
            <person name="Wu L."/>
            <person name="Ma J."/>
        </authorList>
    </citation>
    <scope>NUCLEOTIDE SEQUENCE [LARGE SCALE GENOMIC DNA]</scope>
    <source>
        <strain evidence="2 3">JCM 16083</strain>
    </source>
</reference>
<evidence type="ECO:0000313" key="3">
    <source>
        <dbReference type="Proteomes" id="UP001501126"/>
    </source>
</evidence>
<keyword evidence="1" id="KW-0732">Signal</keyword>
<name>A0ABN1MTZ5_9FLAO</name>
<gene>
    <name evidence="2" type="ORF">GCM10009118_31770</name>
</gene>
<keyword evidence="3" id="KW-1185">Reference proteome</keyword>
<dbReference type="EMBL" id="BAAAFH010000022">
    <property type="protein sequence ID" value="GAA0876767.1"/>
    <property type="molecule type" value="Genomic_DNA"/>
</dbReference>
<accession>A0ABN1MTZ5</accession>
<organism evidence="2 3">
    <name type="scientific">Wandonia haliotis</name>
    <dbReference type="NCBI Taxonomy" id="574963"/>
    <lineage>
        <taxon>Bacteria</taxon>
        <taxon>Pseudomonadati</taxon>
        <taxon>Bacteroidota</taxon>
        <taxon>Flavobacteriia</taxon>
        <taxon>Flavobacteriales</taxon>
        <taxon>Crocinitomicaceae</taxon>
        <taxon>Wandonia</taxon>
    </lineage>
</organism>
<evidence type="ECO:0000256" key="1">
    <source>
        <dbReference type="SAM" id="SignalP"/>
    </source>
</evidence>
<proteinExistence type="predicted"/>
<feature type="chain" id="PRO_5047517056" evidence="1">
    <location>
        <begin position="21"/>
        <end position="308"/>
    </location>
</feature>
<dbReference type="InterPro" id="IPR019861">
    <property type="entry name" value="PorP/SprF_Bacteroidetes"/>
</dbReference>
<sequence>MKTLLIIILFIVGGAGCSYAQQDPMVSQYMFNGLYLNPAYAGSHKYWTSTFSFRKQWVGFEGSPQTVIGAIDGPLAGQKMGLGLIYFNDQIGVTKQNSILANYAYRIRVSENGRLALGISAGISQFSAELTSLTIWDTDDQVFMNNVSSKILPRFGFGIYYTDKNWYAGFSIPTLIAYEKGRDFSLNLNKSSFLNRHYLLTGGYIFKVSENVKLKPSVLLKYLPHAPLQADINLGVLIKDMFWIGGSFRSGDAGVILLEYQSNNYFRIGYAYDLTFSELRRHSSGSHEIMIGIDFGKDMIKTKTPRYF</sequence>
<dbReference type="Proteomes" id="UP001501126">
    <property type="component" value="Unassembled WGS sequence"/>
</dbReference>
<dbReference type="Pfam" id="PF11751">
    <property type="entry name" value="PorP_SprF"/>
    <property type="match status" value="1"/>
</dbReference>